<dbReference type="HAMAP" id="MF_00416">
    <property type="entry name" value="FlgI"/>
    <property type="match status" value="1"/>
</dbReference>
<evidence type="ECO:0000256" key="4">
    <source>
        <dbReference type="ARBA" id="ARBA00023143"/>
    </source>
</evidence>
<evidence type="ECO:0000256" key="2">
    <source>
        <dbReference type="ARBA" id="ARBA00004117"/>
    </source>
</evidence>
<accession>A0A285NJS7</accession>
<evidence type="ECO:0000313" key="7">
    <source>
        <dbReference type="Proteomes" id="UP000219036"/>
    </source>
</evidence>
<dbReference type="Pfam" id="PF02119">
    <property type="entry name" value="FlgI"/>
    <property type="match status" value="1"/>
</dbReference>
<dbReference type="GO" id="GO:0005198">
    <property type="term" value="F:structural molecule activity"/>
    <property type="evidence" value="ECO:0007669"/>
    <property type="project" value="InterPro"/>
</dbReference>
<dbReference type="OrthoDB" id="9786431at2"/>
<comment type="subunit">
    <text evidence="5">The basal body constitutes a major portion of the flagellar organelle and consists of four rings (L,P,S, and M) mounted on a central rod.</text>
</comment>
<dbReference type="AlphaFoldDB" id="A0A285NJS7"/>
<comment type="similarity">
    <text evidence="5">Belongs to the FlgI family.</text>
</comment>
<dbReference type="RefSeq" id="WP_097000346.1">
    <property type="nucleotide sequence ID" value="NZ_OBEI01000004.1"/>
</dbReference>
<dbReference type="NCBIfam" id="NF003676">
    <property type="entry name" value="PRK05303.1"/>
    <property type="match status" value="1"/>
</dbReference>
<comment type="subcellular location">
    <subcellularLocation>
        <location evidence="2 5">Bacterial flagellum basal body</location>
    </subcellularLocation>
</comment>
<keyword evidence="6" id="KW-0966">Cell projection</keyword>
<dbReference type="PRINTS" id="PR01010">
    <property type="entry name" value="FLGPRINGFLGI"/>
</dbReference>
<dbReference type="Proteomes" id="UP000219036">
    <property type="component" value="Unassembled WGS sequence"/>
</dbReference>
<dbReference type="GO" id="GO:0009428">
    <property type="term" value="C:bacterial-type flagellum basal body, distal rod, P ring"/>
    <property type="evidence" value="ECO:0007669"/>
    <property type="project" value="InterPro"/>
</dbReference>
<evidence type="ECO:0000256" key="1">
    <source>
        <dbReference type="ARBA" id="ARBA00002591"/>
    </source>
</evidence>
<keyword evidence="6" id="KW-0969">Cilium</keyword>
<evidence type="ECO:0000256" key="5">
    <source>
        <dbReference type="HAMAP-Rule" id="MF_00416"/>
    </source>
</evidence>
<keyword evidence="6" id="KW-0282">Flagellum</keyword>
<dbReference type="GO" id="GO:0071973">
    <property type="term" value="P:bacterial-type flagellum-dependent cell motility"/>
    <property type="evidence" value="ECO:0007669"/>
    <property type="project" value="InterPro"/>
</dbReference>
<organism evidence="6 7">
    <name type="scientific">Persephonella hydrogeniphila</name>
    <dbReference type="NCBI Taxonomy" id="198703"/>
    <lineage>
        <taxon>Bacteria</taxon>
        <taxon>Pseudomonadati</taxon>
        <taxon>Aquificota</taxon>
        <taxon>Aquificia</taxon>
        <taxon>Aquificales</taxon>
        <taxon>Hydrogenothermaceae</taxon>
        <taxon>Persephonella</taxon>
    </lineage>
</organism>
<keyword evidence="4 5" id="KW-0975">Bacterial flagellum</keyword>
<name>A0A285NJS7_9AQUI</name>
<evidence type="ECO:0000313" key="6">
    <source>
        <dbReference type="EMBL" id="SNZ08126.1"/>
    </source>
</evidence>
<dbReference type="PANTHER" id="PTHR30381">
    <property type="entry name" value="FLAGELLAR P-RING PERIPLASMIC PROTEIN FLGI"/>
    <property type="match status" value="1"/>
</dbReference>
<protein>
    <recommendedName>
        <fullName evidence="5">Flagellar P-ring protein</fullName>
    </recommendedName>
    <alternativeName>
        <fullName evidence="5">Basal body P-ring protein</fullName>
    </alternativeName>
</protein>
<sequence length="363" mass="39310">MVRYIFLLLLIIFSISFGGNKVKIREEADIMGLRPNYLIGYGIVVGLKGTGDGTTTRYTLISIANMLRKMGIYIDPAQVKTKNSAAVMVTAKLPPFAKSGMRFDVTVASMGDAKDIGNGVLIRTPLFGPDGKVYGFAQGSVSTGGGFSESNKGGKVVKNFPTTGVIVEGGIVEKDLPFEFSRMKKLILTLKRPDFAKAIKIQDAINNYYGKKIARALDATTVTVNFVKGKDPVQMAGEILNLEIQTDSEPTIVIYERTGTVIMSGDIKIDAPIYVSHGNIYVAVEKKPVVSQPPPLSQGQTVETQQVQTTVVEEKGRIFAIESPKLKDLVEALNDIGVSPRDLIAIIQAIKNTGKLHAKIVIM</sequence>
<gene>
    <name evidence="5" type="primary">flgI</name>
    <name evidence="6" type="ORF">SAMN06265182_1172</name>
</gene>
<dbReference type="EMBL" id="OBEI01000004">
    <property type="protein sequence ID" value="SNZ08126.1"/>
    <property type="molecule type" value="Genomic_DNA"/>
</dbReference>
<evidence type="ECO:0000256" key="3">
    <source>
        <dbReference type="ARBA" id="ARBA00022729"/>
    </source>
</evidence>
<proteinExistence type="inferred from homology"/>
<keyword evidence="7" id="KW-1185">Reference proteome</keyword>
<comment type="function">
    <text evidence="1 5">Assembles around the rod to form the L-ring and probably protects the motor/basal body from shearing forces during rotation.</text>
</comment>
<dbReference type="InterPro" id="IPR001782">
    <property type="entry name" value="Flag_FlgI"/>
</dbReference>
<keyword evidence="3" id="KW-0732">Signal</keyword>
<dbReference type="GO" id="GO:0030288">
    <property type="term" value="C:outer membrane-bounded periplasmic space"/>
    <property type="evidence" value="ECO:0007669"/>
    <property type="project" value="InterPro"/>
</dbReference>
<dbReference type="PANTHER" id="PTHR30381:SF0">
    <property type="entry name" value="FLAGELLAR P-RING PROTEIN"/>
    <property type="match status" value="1"/>
</dbReference>
<reference evidence="7" key="1">
    <citation type="submission" date="2017-09" db="EMBL/GenBank/DDBJ databases">
        <authorList>
            <person name="Varghese N."/>
            <person name="Submissions S."/>
        </authorList>
    </citation>
    <scope>NUCLEOTIDE SEQUENCE [LARGE SCALE GENOMIC DNA]</scope>
    <source>
        <strain evidence="7">DSM 15103</strain>
    </source>
</reference>